<organism evidence="1 2">
    <name type="scientific">Purpureocillium lilacinum</name>
    <name type="common">Paecilomyces lilacinus</name>
    <dbReference type="NCBI Taxonomy" id="33203"/>
    <lineage>
        <taxon>Eukaryota</taxon>
        <taxon>Fungi</taxon>
        <taxon>Dikarya</taxon>
        <taxon>Ascomycota</taxon>
        <taxon>Pezizomycotina</taxon>
        <taxon>Sordariomycetes</taxon>
        <taxon>Hypocreomycetidae</taxon>
        <taxon>Hypocreales</taxon>
        <taxon>Ophiocordycipitaceae</taxon>
        <taxon>Purpureocillium</taxon>
    </lineage>
</organism>
<comment type="caution">
    <text evidence="1">The sequence shown here is derived from an EMBL/GenBank/DDBJ whole genome shotgun (WGS) entry which is preliminary data.</text>
</comment>
<keyword evidence="2" id="KW-1185">Reference proteome</keyword>
<evidence type="ECO:0000313" key="1">
    <source>
        <dbReference type="EMBL" id="KAL3952366.1"/>
    </source>
</evidence>
<dbReference type="Proteomes" id="UP001638806">
    <property type="component" value="Unassembled WGS sequence"/>
</dbReference>
<name>A0ACC4D7N3_PURLI</name>
<evidence type="ECO:0000313" key="2">
    <source>
        <dbReference type="Proteomes" id="UP001638806"/>
    </source>
</evidence>
<gene>
    <name evidence="1" type="ORF">ACCO45_012309</name>
</gene>
<accession>A0ACC4D7N3</accession>
<protein>
    <submittedName>
        <fullName evidence="1">Uncharacterized protein</fullName>
    </submittedName>
</protein>
<reference evidence="1" key="1">
    <citation type="submission" date="2024-12" db="EMBL/GenBank/DDBJ databases">
        <title>Comparative genomics and development of molecular markers within Purpureocillium lilacinum and among Purpureocillium species.</title>
        <authorList>
            <person name="Yeh Z.-Y."/>
            <person name="Ni N.-T."/>
            <person name="Lo P.-H."/>
            <person name="Mushyakhwo K."/>
            <person name="Lin C.-F."/>
            <person name="Nai Y.-S."/>
        </authorList>
    </citation>
    <scope>NUCLEOTIDE SEQUENCE</scope>
    <source>
        <strain evidence="1">NCHU-NPUST-175</strain>
    </source>
</reference>
<dbReference type="EMBL" id="JBGNUJ010000012">
    <property type="protein sequence ID" value="KAL3952366.1"/>
    <property type="molecule type" value="Genomic_DNA"/>
</dbReference>
<proteinExistence type="predicted"/>
<sequence>METHVRYLGRSAIFKTEKAFSTDFPVDHVEGARRTNHEIDDRAVTVTAITDHNQWRLDVHGFCILHAKTHLNPRDAYEKKDEVQDAYWYEIEAIMHKNFPQYSRIECFDLTLRKRDSDFPAVARAYRKEYEQPSSTAHSDYSQLGSFLSLKHCFPGQEDYWADKEFDMINVWRPLNGPTDDWPLALCDYTTIDTEEDIRLNDSIRRDLVGESSLLHYNPAHRWYYLPNQGADDLIVFRNSNSHGKGARCFHAAVLNPMAQGPPRESAEVRLVAFY</sequence>